<feature type="compositionally biased region" description="Basic and acidic residues" evidence="1">
    <location>
        <begin position="957"/>
        <end position="967"/>
    </location>
</feature>
<dbReference type="AlphaFoldDB" id="A0AAJ0C9C1"/>
<evidence type="ECO:0000313" key="2">
    <source>
        <dbReference type="EMBL" id="KAK1771318.1"/>
    </source>
</evidence>
<dbReference type="Proteomes" id="UP001244011">
    <property type="component" value="Unassembled WGS sequence"/>
</dbReference>
<proteinExistence type="predicted"/>
<feature type="compositionally biased region" description="Polar residues" evidence="1">
    <location>
        <begin position="835"/>
        <end position="855"/>
    </location>
</feature>
<protein>
    <submittedName>
        <fullName evidence="2">Uncharacterized protein</fullName>
    </submittedName>
</protein>
<evidence type="ECO:0000256" key="1">
    <source>
        <dbReference type="SAM" id="MobiDB-lite"/>
    </source>
</evidence>
<sequence>MKSNNPFAPLVDDLSSAGSSLTAVRPPSPFGTGHLLGGWPSSPRADTSRLLAEPSHPISCVTRETFPEDCARHRFIVWAAVKRNSSSRMSAEKRLECPLLRCTQRFLSHEMMLRHLAGCEFLSSGEYWCYDHMRVERFDDVKCKHCLGHPSKRRKMLSMAKRFFHSLGHKHKKAPGFAFDPGDAASLPPPSYESLHISPQPADPTELSATEIVEIDSNPVTVTATTLVPNYDGAIDPQALLIPELESNPLSSESFMQWQPAPGVIGSSMSVTPPEESELPSPVSRPFLQVNTHGLQGGRNVTRPRPAPRSVAPFPRSKDLSPSSSVRSNASTATTASNASSLVSPVSNWSGAWSMASGFDTSLTSPAELTNPDEFFSDNPLAGSYDASNTAYTGLLHDFCSELPADVPNLNGPENFSPEPLLFSFAGEPFANPSYATDVELMEDSIDLLGLDDAETGESSSCCSETKSLVGSAWDALQEHIVSSMLKIDQTRGNPLADQLRSKSTRSIVTAGLQALRSLLGGNNSISAIDTLCLVHLVYAFSLVIHEQDTADRAKDLFFQSLSYAAHLGPGEQDLYTQLTCQIWQPASTTHEQINKHFSAGQNGALSRSSSLKGKAPEASAYFSGIVGTDPFLTAAFNFLDELESSVVLGQPPSSLTVQTSDLYAKHLDCNPHAGVNTPFSVTVNFVLAMLIRDFCDVKDLAPSLRGLHERVNNGVVSSVRRVELELLSAGKGCMSRSAFFGTFVPKVRRLCDQFYDQHDSGDSGRAVYHRLGTLLIESIIPEFDLCKAETPILDGASDLDDLLDAFTATHEQGHQAVTYPAMEPMAASPFGTIDPSNLDGTGTSDLQIPTITTTAPEESSSRISSAAPRPTQPQTEQATQQQQGQAQGQKAEADASCGICGYRPKGAPQWFKGSMAKHKKLQHSAEPPKIYRCQYPGCTSQYRNRPDNLRQHQIEKGHFVGEEVASRRPSKRKKTAEDDG</sequence>
<name>A0AAJ0C9C1_9PEZI</name>
<reference evidence="2" key="1">
    <citation type="submission" date="2023-06" db="EMBL/GenBank/DDBJ databases">
        <title>Genome-scale phylogeny and comparative genomics of the fungal order Sordariales.</title>
        <authorList>
            <consortium name="Lawrence Berkeley National Laboratory"/>
            <person name="Hensen N."/>
            <person name="Bonometti L."/>
            <person name="Westerberg I."/>
            <person name="Brannstrom I.O."/>
            <person name="Guillou S."/>
            <person name="Cros-Aarteil S."/>
            <person name="Calhoun S."/>
            <person name="Haridas S."/>
            <person name="Kuo A."/>
            <person name="Mondo S."/>
            <person name="Pangilinan J."/>
            <person name="Riley R."/>
            <person name="Labutti K."/>
            <person name="Andreopoulos B."/>
            <person name="Lipzen A."/>
            <person name="Chen C."/>
            <person name="Yanf M."/>
            <person name="Daum C."/>
            <person name="Ng V."/>
            <person name="Clum A."/>
            <person name="Steindorff A."/>
            <person name="Ohm R."/>
            <person name="Martin F."/>
            <person name="Silar P."/>
            <person name="Natvig D."/>
            <person name="Lalanne C."/>
            <person name="Gautier V."/>
            <person name="Ament-Velasquez S.L."/>
            <person name="Kruys A."/>
            <person name="Hutchinson M.I."/>
            <person name="Powell A.J."/>
            <person name="Barry K."/>
            <person name="Miller A.N."/>
            <person name="Grigoriev I.V."/>
            <person name="Debuchy R."/>
            <person name="Gladieux P."/>
            <person name="Thoren M.H."/>
            <person name="Johannesson H."/>
        </authorList>
    </citation>
    <scope>NUCLEOTIDE SEQUENCE</scope>
    <source>
        <strain evidence="2">8032-3</strain>
    </source>
</reference>
<accession>A0AAJ0C9C1</accession>
<dbReference type="GeneID" id="85308979"/>
<feature type="compositionally biased region" description="Low complexity" evidence="1">
    <location>
        <begin position="320"/>
        <end position="344"/>
    </location>
</feature>
<feature type="compositionally biased region" description="Low complexity" evidence="1">
    <location>
        <begin position="856"/>
        <end position="891"/>
    </location>
</feature>
<keyword evidence="3" id="KW-1185">Reference proteome</keyword>
<dbReference type="EMBL" id="MU838998">
    <property type="protein sequence ID" value="KAK1771318.1"/>
    <property type="molecule type" value="Genomic_DNA"/>
</dbReference>
<feature type="region of interest" description="Disordered" evidence="1">
    <location>
        <begin position="828"/>
        <end position="891"/>
    </location>
</feature>
<gene>
    <name evidence="2" type="ORF">QBC33DRAFT_510846</name>
</gene>
<comment type="caution">
    <text evidence="2">The sequence shown here is derived from an EMBL/GenBank/DDBJ whole genome shotgun (WGS) entry which is preliminary data.</text>
</comment>
<feature type="region of interest" description="Disordered" evidence="1">
    <location>
        <begin position="266"/>
        <end position="344"/>
    </location>
</feature>
<evidence type="ECO:0000313" key="3">
    <source>
        <dbReference type="Proteomes" id="UP001244011"/>
    </source>
</evidence>
<feature type="region of interest" description="Disordered" evidence="1">
    <location>
        <begin position="957"/>
        <end position="981"/>
    </location>
</feature>
<organism evidence="2 3">
    <name type="scientific">Phialemonium atrogriseum</name>
    <dbReference type="NCBI Taxonomy" id="1093897"/>
    <lineage>
        <taxon>Eukaryota</taxon>
        <taxon>Fungi</taxon>
        <taxon>Dikarya</taxon>
        <taxon>Ascomycota</taxon>
        <taxon>Pezizomycotina</taxon>
        <taxon>Sordariomycetes</taxon>
        <taxon>Sordariomycetidae</taxon>
        <taxon>Cephalothecales</taxon>
        <taxon>Cephalothecaceae</taxon>
        <taxon>Phialemonium</taxon>
    </lineage>
</organism>
<dbReference type="RefSeq" id="XP_060287531.1">
    <property type="nucleotide sequence ID" value="XM_060425792.1"/>
</dbReference>